<accession>A0A0J7YPL8</accession>
<evidence type="ECO:0000313" key="1">
    <source>
        <dbReference type="EMBL" id="KMS65506.1"/>
    </source>
</evidence>
<proteinExistence type="predicted"/>
<feature type="non-terminal residue" evidence="1">
    <location>
        <position position="211"/>
    </location>
</feature>
<dbReference type="AlphaFoldDB" id="A0A0J7YPL8"/>
<protein>
    <submittedName>
        <fullName evidence="1">Uncharacterized protein</fullName>
    </submittedName>
</protein>
<gene>
    <name evidence="1" type="ORF">BVRB_035310</name>
</gene>
<name>A0A0J7YPL8_BETVV</name>
<dbReference type="Gramene" id="KMS65506">
    <property type="protein sequence ID" value="KMS65506"/>
    <property type="gene ID" value="BVRB_035310"/>
</dbReference>
<keyword evidence="2" id="KW-1185">Reference proteome</keyword>
<dbReference type="EMBL" id="KQ107664">
    <property type="protein sequence ID" value="KMS65506.1"/>
    <property type="molecule type" value="Genomic_DNA"/>
</dbReference>
<evidence type="ECO:0000313" key="2">
    <source>
        <dbReference type="Proteomes" id="UP000035740"/>
    </source>
</evidence>
<dbReference type="Proteomes" id="UP000035740">
    <property type="component" value="Unassembled WGS sequence"/>
</dbReference>
<organism evidence="1 2">
    <name type="scientific">Beta vulgaris subsp. vulgaris</name>
    <name type="common">Beet</name>
    <dbReference type="NCBI Taxonomy" id="3555"/>
    <lineage>
        <taxon>Eukaryota</taxon>
        <taxon>Viridiplantae</taxon>
        <taxon>Streptophyta</taxon>
        <taxon>Embryophyta</taxon>
        <taxon>Tracheophyta</taxon>
        <taxon>Spermatophyta</taxon>
        <taxon>Magnoliopsida</taxon>
        <taxon>eudicotyledons</taxon>
        <taxon>Gunneridae</taxon>
        <taxon>Pentapetalae</taxon>
        <taxon>Caryophyllales</taxon>
        <taxon>Chenopodiaceae</taxon>
        <taxon>Betoideae</taxon>
        <taxon>Beta</taxon>
    </lineage>
</organism>
<sequence length="211" mass="23013">YEPAAKASMDAYVTWTESLLRWTRLSKALSQAPLLQVCAACIPVVWTNSIQTNLILTPTVTQRRGSMTFPLRYSSTASQYLVPGRFVQSYFGQNSLNSAWNSPITLSPLSQLNLLPLPQQLISSPIVVGPDSNDLTAGQLSFNPMPTLSSGTCSVFDQQSLMSYEQMAGQYVSSGQLQQLLQSVQQGRYPYLACALTCMAGPMTSTFSSMS</sequence>
<reference evidence="1 2" key="1">
    <citation type="journal article" date="2014" name="Nature">
        <title>The genome of the recently domesticated crop plant sugar beet (Beta vulgaris).</title>
        <authorList>
            <person name="Dohm J.C."/>
            <person name="Minoche A.E."/>
            <person name="Holtgrawe D."/>
            <person name="Capella-Gutierrez S."/>
            <person name="Zakrzewski F."/>
            <person name="Tafer H."/>
            <person name="Rupp O."/>
            <person name="Sorensen T.R."/>
            <person name="Stracke R."/>
            <person name="Reinhardt R."/>
            <person name="Goesmann A."/>
            <person name="Kraft T."/>
            <person name="Schulz B."/>
            <person name="Stadler P.F."/>
            <person name="Schmidt T."/>
            <person name="Gabaldon T."/>
            <person name="Lehrach H."/>
            <person name="Weisshaar B."/>
            <person name="Himmelbauer H."/>
        </authorList>
    </citation>
    <scope>NUCLEOTIDE SEQUENCE [LARGE SCALE GENOMIC DNA]</scope>
    <source>
        <tissue evidence="1">Taproot</tissue>
    </source>
</reference>
<feature type="non-terminal residue" evidence="1">
    <location>
        <position position="1"/>
    </location>
</feature>